<dbReference type="AlphaFoldDB" id="I1ZN03"/>
<gene>
    <name evidence="1" type="ORF">Spaf_1456</name>
</gene>
<sequence length="114" mass="13280">MYQVMENLAMKKFLEIVKDRANEFFNGKVSTPAPLEDERIIEIIQQALRKKQGVHVIFSNKSFTGDIVKYDQERRQLIVKNFKKSMSTIIRISEIQKISLVPNNIRIAQQKGEV</sequence>
<dbReference type="PATRIC" id="fig|1114965.3.peg.1398"/>
<organism evidence="1 2">
    <name type="scientific">Streptococcus parasanguinis FW213</name>
    <dbReference type="NCBI Taxonomy" id="1114965"/>
    <lineage>
        <taxon>Bacteria</taxon>
        <taxon>Bacillati</taxon>
        <taxon>Bacillota</taxon>
        <taxon>Bacilli</taxon>
        <taxon>Lactobacillales</taxon>
        <taxon>Streptococcaceae</taxon>
        <taxon>Streptococcus</taxon>
    </lineage>
</organism>
<proteinExistence type="predicted"/>
<reference evidence="1 2" key="1">
    <citation type="journal article" date="2012" name="PLoS ONE">
        <title>Complete Genome and Transcriptomes of Streptococcus parasanguinis FW213: Phylogenic Relations and Potential Virulence Mechanisms.</title>
        <authorList>
            <person name="Geng J."/>
            <person name="Chiu C.H."/>
            <person name="Tang P."/>
            <person name="Chen Y."/>
            <person name="Shieh H.R."/>
            <person name="Hu S."/>
            <person name="Chen Y.Y."/>
        </authorList>
    </citation>
    <scope>NUCLEOTIDE SEQUENCE [LARGE SCALE GENOMIC DNA]</scope>
    <source>
        <strain evidence="1 2">FW213</strain>
    </source>
</reference>
<dbReference type="HOGENOM" id="CLU_150700_0_0_9"/>
<name>I1ZN03_STRPA</name>
<dbReference type="KEGG" id="scf:Spaf_1456"/>
<evidence type="ECO:0000313" key="1">
    <source>
        <dbReference type="EMBL" id="AFJ26427.1"/>
    </source>
</evidence>
<protein>
    <submittedName>
        <fullName evidence="1">Uncharacterized protein</fullName>
    </submittedName>
</protein>
<dbReference type="EMBL" id="CP003122">
    <property type="protein sequence ID" value="AFJ26427.1"/>
    <property type="molecule type" value="Genomic_DNA"/>
</dbReference>
<evidence type="ECO:0000313" key="2">
    <source>
        <dbReference type="Proteomes" id="UP000002865"/>
    </source>
</evidence>
<dbReference type="Proteomes" id="UP000002865">
    <property type="component" value="Chromosome"/>
</dbReference>
<dbReference type="PaxDb" id="1114965-Spaf_1456"/>
<accession>I1ZN03</accession>